<gene>
    <name evidence="4" type="ORF">DYB36_007296</name>
</gene>
<dbReference type="InterPro" id="IPR015943">
    <property type="entry name" value="WD40/YVTN_repeat-like_dom_sf"/>
</dbReference>
<feature type="repeat" description="WD" evidence="3">
    <location>
        <begin position="128"/>
        <end position="154"/>
    </location>
</feature>
<evidence type="ECO:0000313" key="4">
    <source>
        <dbReference type="EMBL" id="RHY04220.1"/>
    </source>
</evidence>
<dbReference type="EMBL" id="QUSZ01006893">
    <property type="protein sequence ID" value="RHY04220.1"/>
    <property type="molecule type" value="Genomic_DNA"/>
</dbReference>
<evidence type="ECO:0008006" key="6">
    <source>
        <dbReference type="Google" id="ProtNLM"/>
    </source>
</evidence>
<dbReference type="SUPFAM" id="SSF50998">
    <property type="entry name" value="Quinoprotein alcohol dehydrogenase-like"/>
    <property type="match status" value="1"/>
</dbReference>
<feature type="repeat" description="WD" evidence="3">
    <location>
        <begin position="286"/>
        <end position="327"/>
    </location>
</feature>
<dbReference type="SMART" id="SM00320">
    <property type="entry name" value="WD40"/>
    <property type="match status" value="5"/>
</dbReference>
<name>A0A397A8V6_APHAT</name>
<accession>A0A397A8V6</accession>
<dbReference type="Proteomes" id="UP000265427">
    <property type="component" value="Unassembled WGS sequence"/>
</dbReference>
<dbReference type="GO" id="GO:0120330">
    <property type="term" value="C:rixosome complex"/>
    <property type="evidence" value="ECO:0007669"/>
    <property type="project" value="TreeGrafter"/>
</dbReference>
<dbReference type="Pfam" id="PF00400">
    <property type="entry name" value="WD40"/>
    <property type="match status" value="2"/>
</dbReference>
<evidence type="ECO:0000256" key="3">
    <source>
        <dbReference type="PROSITE-ProRule" id="PRU00221"/>
    </source>
</evidence>
<dbReference type="VEuPathDB" id="FungiDB:H257_04471"/>
<dbReference type="InterPro" id="IPR001680">
    <property type="entry name" value="WD40_rpt"/>
</dbReference>
<keyword evidence="2" id="KW-0677">Repeat</keyword>
<evidence type="ECO:0000256" key="2">
    <source>
        <dbReference type="ARBA" id="ARBA00022737"/>
    </source>
</evidence>
<organism evidence="4 5">
    <name type="scientific">Aphanomyces astaci</name>
    <name type="common">Crayfish plague agent</name>
    <dbReference type="NCBI Taxonomy" id="112090"/>
    <lineage>
        <taxon>Eukaryota</taxon>
        <taxon>Sar</taxon>
        <taxon>Stramenopiles</taxon>
        <taxon>Oomycota</taxon>
        <taxon>Saprolegniomycetes</taxon>
        <taxon>Saprolegniales</taxon>
        <taxon>Verrucalvaceae</taxon>
        <taxon>Aphanomyces</taxon>
    </lineage>
</organism>
<dbReference type="PANTHER" id="PTHR18763:SF0">
    <property type="entry name" value="WD REPEAT-CONTAINING PROTEIN 18"/>
    <property type="match status" value="1"/>
</dbReference>
<keyword evidence="1 3" id="KW-0853">WD repeat</keyword>
<dbReference type="Gene3D" id="2.130.10.10">
    <property type="entry name" value="YVTN repeat-like/Quinoprotein amine dehydrogenase"/>
    <property type="match status" value="2"/>
</dbReference>
<dbReference type="PANTHER" id="PTHR18763">
    <property type="entry name" value="WD-REPEAT PROTEIN 18"/>
    <property type="match status" value="1"/>
</dbReference>
<dbReference type="GO" id="GO:0006261">
    <property type="term" value="P:DNA-templated DNA replication"/>
    <property type="evidence" value="ECO:0007669"/>
    <property type="project" value="TreeGrafter"/>
</dbReference>
<dbReference type="InterPro" id="IPR011047">
    <property type="entry name" value="Quinoprotein_ADH-like_sf"/>
</dbReference>
<dbReference type="InterPro" id="IPR045227">
    <property type="entry name" value="WDR18/Ipi3/RID3"/>
</dbReference>
<dbReference type="PROSITE" id="PS50294">
    <property type="entry name" value="WD_REPEATS_REGION"/>
    <property type="match status" value="1"/>
</dbReference>
<sequence>MEDHVLVLGSSKDGNIYVVDPTCGAQLFIFKGSSCSRHGLVAVPRTHHLIALQPGKLAMHMHMWGKDVPHFKCHVTEHMGPMVTTSDGNYCIAGGASGKMYIWDVATGALLHVWDAHYKAVCIVIALVSALRLTSDDAFVVSGGEDAVVHVWRLLDLLDASSTDSALQSGAAPVHTWTDHVLPITSIHCGLGGVNGRVFTSSLDRTTKVYDIPSGTCLVSITCPSFVNVCAADAMEHRLFLGAGDGRIYVVDLHAAATAATAAAARVVVTHNGTPFAKDALSVDGFVGHESPVTALLVTECGQYVISGDDEGTVRMWDSVSRQSLRAVSLLKGGVSTMLLLPRPAGLFHPVKDAAELSIAPFKKYL</sequence>
<evidence type="ECO:0000256" key="1">
    <source>
        <dbReference type="ARBA" id="ARBA00022574"/>
    </source>
</evidence>
<dbReference type="GO" id="GO:0006364">
    <property type="term" value="P:rRNA processing"/>
    <property type="evidence" value="ECO:0007669"/>
    <property type="project" value="TreeGrafter"/>
</dbReference>
<evidence type="ECO:0000313" key="5">
    <source>
        <dbReference type="Proteomes" id="UP000265427"/>
    </source>
</evidence>
<dbReference type="GO" id="GO:0005656">
    <property type="term" value="C:nuclear pre-replicative complex"/>
    <property type="evidence" value="ECO:0007669"/>
    <property type="project" value="TreeGrafter"/>
</dbReference>
<dbReference type="AlphaFoldDB" id="A0A397A8V6"/>
<comment type="caution">
    <text evidence="4">The sequence shown here is derived from an EMBL/GenBank/DDBJ whole genome shotgun (WGS) entry which is preliminary data.</text>
</comment>
<protein>
    <recommendedName>
        <fullName evidence="6">Anaphase-promoting complex subunit 4 WD40 domain-containing protein</fullName>
    </recommendedName>
</protein>
<dbReference type="PROSITE" id="PS50082">
    <property type="entry name" value="WD_REPEATS_2"/>
    <property type="match status" value="2"/>
</dbReference>
<reference evidence="4 5" key="1">
    <citation type="submission" date="2018-08" db="EMBL/GenBank/DDBJ databases">
        <title>Aphanomyces genome sequencing and annotation.</title>
        <authorList>
            <person name="Minardi D."/>
            <person name="Oidtmann B."/>
            <person name="Van Der Giezen M."/>
            <person name="Studholme D.J."/>
        </authorList>
    </citation>
    <scope>NUCLEOTIDE SEQUENCE [LARGE SCALE GENOMIC DNA]</scope>
    <source>
        <strain evidence="4 5">Kv</strain>
    </source>
</reference>
<proteinExistence type="predicted"/>